<keyword evidence="2" id="KW-1185">Reference proteome</keyword>
<reference evidence="1 2" key="1">
    <citation type="submission" date="2019-05" db="EMBL/GenBank/DDBJ databases">
        <title>Another draft genome of Portunus trituberculatus and its Hox gene families provides insights of decapod evolution.</title>
        <authorList>
            <person name="Jeong J.-H."/>
            <person name="Song I."/>
            <person name="Kim S."/>
            <person name="Choi T."/>
            <person name="Kim D."/>
            <person name="Ryu S."/>
            <person name="Kim W."/>
        </authorList>
    </citation>
    <scope>NUCLEOTIDE SEQUENCE [LARGE SCALE GENOMIC DNA]</scope>
    <source>
        <tissue evidence="1">Muscle</tissue>
    </source>
</reference>
<dbReference type="AlphaFoldDB" id="A0A5B7I7S2"/>
<dbReference type="EMBL" id="VSRR010044563">
    <property type="protein sequence ID" value="MPC76918.1"/>
    <property type="molecule type" value="Genomic_DNA"/>
</dbReference>
<protein>
    <submittedName>
        <fullName evidence="1">Uncharacterized protein</fullName>
    </submittedName>
</protein>
<evidence type="ECO:0000313" key="2">
    <source>
        <dbReference type="Proteomes" id="UP000324222"/>
    </source>
</evidence>
<gene>
    <name evidence="1" type="ORF">E2C01_071354</name>
</gene>
<sequence length="98" mass="10492">MGTQAPLVPWHLKGLPGQTPQQNQIGVVAKGSPAPRASTLTSTSNSGSGCGLLFTRRGCKPHPNHQSQPWVGTLVSMRVKTKDSRRIYRFNGRAGGID</sequence>
<proteinExistence type="predicted"/>
<comment type="caution">
    <text evidence="1">The sequence shown here is derived from an EMBL/GenBank/DDBJ whole genome shotgun (WGS) entry which is preliminary data.</text>
</comment>
<name>A0A5B7I7S2_PORTR</name>
<organism evidence="1 2">
    <name type="scientific">Portunus trituberculatus</name>
    <name type="common">Swimming crab</name>
    <name type="synonym">Neptunus trituberculatus</name>
    <dbReference type="NCBI Taxonomy" id="210409"/>
    <lineage>
        <taxon>Eukaryota</taxon>
        <taxon>Metazoa</taxon>
        <taxon>Ecdysozoa</taxon>
        <taxon>Arthropoda</taxon>
        <taxon>Crustacea</taxon>
        <taxon>Multicrustacea</taxon>
        <taxon>Malacostraca</taxon>
        <taxon>Eumalacostraca</taxon>
        <taxon>Eucarida</taxon>
        <taxon>Decapoda</taxon>
        <taxon>Pleocyemata</taxon>
        <taxon>Brachyura</taxon>
        <taxon>Eubrachyura</taxon>
        <taxon>Portunoidea</taxon>
        <taxon>Portunidae</taxon>
        <taxon>Portuninae</taxon>
        <taxon>Portunus</taxon>
    </lineage>
</organism>
<evidence type="ECO:0000313" key="1">
    <source>
        <dbReference type="EMBL" id="MPC76918.1"/>
    </source>
</evidence>
<dbReference type="Proteomes" id="UP000324222">
    <property type="component" value="Unassembled WGS sequence"/>
</dbReference>
<accession>A0A5B7I7S2</accession>